<dbReference type="AlphaFoldDB" id="A0A2Z4IPP5"/>
<reference evidence="4 5" key="1">
    <citation type="submission" date="2018-06" db="EMBL/GenBank/DDBJ databases">
        <title>Echinicola strongylocentroti sp. nov., isolated from a sea urchin Strongylocentrotus intermedius.</title>
        <authorList>
            <person name="Bae S.S."/>
        </authorList>
    </citation>
    <scope>NUCLEOTIDE SEQUENCE [LARGE SCALE GENOMIC DNA]</scope>
    <source>
        <strain evidence="4 5">MEBiC08714</strain>
    </source>
</reference>
<evidence type="ECO:0000259" key="2">
    <source>
        <dbReference type="Pfam" id="PF04773"/>
    </source>
</evidence>
<evidence type="ECO:0000313" key="5">
    <source>
        <dbReference type="Proteomes" id="UP000248688"/>
    </source>
</evidence>
<proteinExistence type="predicted"/>
<protein>
    <recommendedName>
        <fullName evidence="6">Iron dicitrate transport regulator FecR</fullName>
    </recommendedName>
</protein>
<dbReference type="InterPro" id="IPR032508">
    <property type="entry name" value="FecR_C"/>
</dbReference>
<evidence type="ECO:0008006" key="6">
    <source>
        <dbReference type="Google" id="ProtNLM"/>
    </source>
</evidence>
<feature type="transmembrane region" description="Helical" evidence="1">
    <location>
        <begin position="73"/>
        <end position="93"/>
    </location>
</feature>
<accession>A0A2Z4IPP5</accession>
<keyword evidence="1" id="KW-0472">Membrane</keyword>
<dbReference type="Pfam" id="PF16344">
    <property type="entry name" value="FecR_C"/>
    <property type="match status" value="1"/>
</dbReference>
<dbReference type="Proteomes" id="UP000248688">
    <property type="component" value="Chromosome"/>
</dbReference>
<sequence length="323" mass="36347">MNRASTMKSKEQQLLENYLKGTLPENRKKLVEEFYEMESQRTTQWDTHLMGKKEEVKNRIKPRPISSKTTRRLPLVNIAASLLLALAVSYILYASLHKSPALEMVEKTTSFGQTSTIQLEDGSIIWLNAGSTVSYPKHFPSGSRQVTLLGEAFFEVQPDASRPFVVSTPMMTTTVLGTSFNIAAYHRDPTAITVSTGKVLVQQTTAASSSQTKKEMILYPNEQAILEDSDSPMAKASVNAERYSSWRNEEYFLDQMTMGTLAGTLERRFGVRFIFHDEQLKNCQLSGRVKKQSLSALMELLATTLAIEYKIEGKKVHLYGHNC</sequence>
<dbReference type="GO" id="GO:0016989">
    <property type="term" value="F:sigma factor antagonist activity"/>
    <property type="evidence" value="ECO:0007669"/>
    <property type="project" value="TreeGrafter"/>
</dbReference>
<dbReference type="OrthoDB" id="837389at2"/>
<dbReference type="InterPro" id="IPR006860">
    <property type="entry name" value="FecR"/>
</dbReference>
<dbReference type="Gene3D" id="2.60.120.1440">
    <property type="match status" value="1"/>
</dbReference>
<keyword evidence="5" id="KW-1185">Reference proteome</keyword>
<gene>
    <name evidence="4" type="ORF">DN752_23610</name>
</gene>
<evidence type="ECO:0000259" key="3">
    <source>
        <dbReference type="Pfam" id="PF16344"/>
    </source>
</evidence>
<dbReference type="EMBL" id="CP030041">
    <property type="protein sequence ID" value="AWW32885.1"/>
    <property type="molecule type" value="Genomic_DNA"/>
</dbReference>
<dbReference type="PANTHER" id="PTHR30273">
    <property type="entry name" value="PERIPLASMIC SIGNAL SENSOR AND SIGMA FACTOR ACTIVATOR FECR-RELATED"/>
    <property type="match status" value="1"/>
</dbReference>
<evidence type="ECO:0000256" key="1">
    <source>
        <dbReference type="SAM" id="Phobius"/>
    </source>
</evidence>
<dbReference type="Pfam" id="PF04773">
    <property type="entry name" value="FecR"/>
    <property type="match status" value="1"/>
</dbReference>
<name>A0A2Z4IPP5_9BACT</name>
<keyword evidence="1" id="KW-1133">Transmembrane helix</keyword>
<dbReference type="KEGG" id="est:DN752_23610"/>
<feature type="domain" description="FecR protein" evidence="2">
    <location>
        <begin position="109"/>
        <end position="199"/>
    </location>
</feature>
<organism evidence="4 5">
    <name type="scientific">Echinicola strongylocentroti</name>
    <dbReference type="NCBI Taxonomy" id="1795355"/>
    <lineage>
        <taxon>Bacteria</taxon>
        <taxon>Pseudomonadati</taxon>
        <taxon>Bacteroidota</taxon>
        <taxon>Cytophagia</taxon>
        <taxon>Cytophagales</taxon>
        <taxon>Cyclobacteriaceae</taxon>
        <taxon>Echinicola</taxon>
    </lineage>
</organism>
<dbReference type="PIRSF" id="PIRSF018266">
    <property type="entry name" value="FecR"/>
    <property type="match status" value="1"/>
</dbReference>
<dbReference type="PANTHER" id="PTHR30273:SF2">
    <property type="entry name" value="PROTEIN FECR"/>
    <property type="match status" value="1"/>
</dbReference>
<dbReference type="InterPro" id="IPR012373">
    <property type="entry name" value="Ferrdict_sens_TM"/>
</dbReference>
<dbReference type="Gene3D" id="3.55.50.30">
    <property type="match status" value="1"/>
</dbReference>
<keyword evidence="1" id="KW-0812">Transmembrane</keyword>
<evidence type="ECO:0000313" key="4">
    <source>
        <dbReference type="EMBL" id="AWW32885.1"/>
    </source>
</evidence>
<feature type="domain" description="Protein FecR C-terminal" evidence="3">
    <location>
        <begin position="251"/>
        <end position="317"/>
    </location>
</feature>